<protein>
    <submittedName>
        <fullName evidence="2">Uncharacterized protein</fullName>
    </submittedName>
</protein>
<proteinExistence type="predicted"/>
<evidence type="ECO:0000313" key="1">
    <source>
        <dbReference type="Proteomes" id="UP000887577"/>
    </source>
</evidence>
<accession>A0A914YDZ6</accession>
<evidence type="ECO:0000313" key="2">
    <source>
        <dbReference type="WBParaSite" id="PSU_v2.g16986.t1"/>
    </source>
</evidence>
<organism evidence="1 2">
    <name type="scientific">Panagrolaimus superbus</name>
    <dbReference type="NCBI Taxonomy" id="310955"/>
    <lineage>
        <taxon>Eukaryota</taxon>
        <taxon>Metazoa</taxon>
        <taxon>Ecdysozoa</taxon>
        <taxon>Nematoda</taxon>
        <taxon>Chromadorea</taxon>
        <taxon>Rhabditida</taxon>
        <taxon>Tylenchina</taxon>
        <taxon>Panagrolaimomorpha</taxon>
        <taxon>Panagrolaimoidea</taxon>
        <taxon>Panagrolaimidae</taxon>
        <taxon>Panagrolaimus</taxon>
    </lineage>
</organism>
<name>A0A914YDZ6_9BILA</name>
<keyword evidence="1" id="KW-1185">Reference proteome</keyword>
<sequence>MGELSVIRDPNPALTAAQKVASLRSDIYVLDKSRMGSLSNLWPTLTNNLPDRIVNGTLTSDIDSLFMTFNATLLQDHRQIQC</sequence>
<dbReference type="WBParaSite" id="PSU_v2.g16986.t1">
    <property type="protein sequence ID" value="PSU_v2.g16986.t1"/>
    <property type="gene ID" value="PSU_v2.g16986"/>
</dbReference>
<dbReference type="Proteomes" id="UP000887577">
    <property type="component" value="Unplaced"/>
</dbReference>
<dbReference type="AlphaFoldDB" id="A0A914YDZ6"/>
<reference evidence="2" key="1">
    <citation type="submission" date="2022-11" db="UniProtKB">
        <authorList>
            <consortium name="WormBaseParasite"/>
        </authorList>
    </citation>
    <scope>IDENTIFICATION</scope>
</reference>